<feature type="chain" id="PRO_5042530326" evidence="2">
    <location>
        <begin position="24"/>
        <end position="220"/>
    </location>
</feature>
<feature type="region of interest" description="Disordered" evidence="1">
    <location>
        <begin position="157"/>
        <end position="196"/>
    </location>
</feature>
<dbReference type="AlphaFoldDB" id="A0AAJ0C814"/>
<feature type="compositionally biased region" description="Polar residues" evidence="1">
    <location>
        <begin position="172"/>
        <end position="191"/>
    </location>
</feature>
<dbReference type="GeneID" id="85312745"/>
<dbReference type="RefSeq" id="XP_060287889.1">
    <property type="nucleotide sequence ID" value="XM_060429558.1"/>
</dbReference>
<dbReference type="Proteomes" id="UP001244011">
    <property type="component" value="Unassembled WGS sequence"/>
</dbReference>
<protein>
    <submittedName>
        <fullName evidence="3">Uncharacterized protein</fullName>
    </submittedName>
</protein>
<gene>
    <name evidence="3" type="ORF">QBC33DRAFT_554839</name>
</gene>
<evidence type="ECO:0000313" key="3">
    <source>
        <dbReference type="EMBL" id="KAK1771676.1"/>
    </source>
</evidence>
<comment type="caution">
    <text evidence="3">The sequence shown here is derived from an EMBL/GenBank/DDBJ whole genome shotgun (WGS) entry which is preliminary data.</text>
</comment>
<accession>A0AAJ0C814</accession>
<keyword evidence="2" id="KW-0732">Signal</keyword>
<evidence type="ECO:0000256" key="1">
    <source>
        <dbReference type="SAM" id="MobiDB-lite"/>
    </source>
</evidence>
<dbReference type="EMBL" id="MU838998">
    <property type="protein sequence ID" value="KAK1771676.1"/>
    <property type="molecule type" value="Genomic_DNA"/>
</dbReference>
<keyword evidence="4" id="KW-1185">Reference proteome</keyword>
<proteinExistence type="predicted"/>
<dbReference type="PANTHER" id="PTHR40640">
    <property type="entry name" value="ANCHORED GLYCOPROTEIN, PUTATIVE (AFU_ORTHOLOGUE AFUA_8G04860)-RELATED"/>
    <property type="match status" value="1"/>
</dbReference>
<reference evidence="3" key="1">
    <citation type="submission" date="2023-06" db="EMBL/GenBank/DDBJ databases">
        <title>Genome-scale phylogeny and comparative genomics of the fungal order Sordariales.</title>
        <authorList>
            <consortium name="Lawrence Berkeley National Laboratory"/>
            <person name="Hensen N."/>
            <person name="Bonometti L."/>
            <person name="Westerberg I."/>
            <person name="Brannstrom I.O."/>
            <person name="Guillou S."/>
            <person name="Cros-Aarteil S."/>
            <person name="Calhoun S."/>
            <person name="Haridas S."/>
            <person name="Kuo A."/>
            <person name="Mondo S."/>
            <person name="Pangilinan J."/>
            <person name="Riley R."/>
            <person name="Labutti K."/>
            <person name="Andreopoulos B."/>
            <person name="Lipzen A."/>
            <person name="Chen C."/>
            <person name="Yanf M."/>
            <person name="Daum C."/>
            <person name="Ng V."/>
            <person name="Clum A."/>
            <person name="Steindorff A."/>
            <person name="Ohm R."/>
            <person name="Martin F."/>
            <person name="Silar P."/>
            <person name="Natvig D."/>
            <person name="Lalanne C."/>
            <person name="Gautier V."/>
            <person name="Ament-Velasquez S.L."/>
            <person name="Kruys A."/>
            <person name="Hutchinson M.I."/>
            <person name="Powell A.J."/>
            <person name="Barry K."/>
            <person name="Miller A.N."/>
            <person name="Grigoriev I.V."/>
            <person name="Debuchy R."/>
            <person name="Gladieux P."/>
            <person name="Thoren M.H."/>
            <person name="Johannesson H."/>
        </authorList>
    </citation>
    <scope>NUCLEOTIDE SEQUENCE</scope>
    <source>
        <strain evidence="3">8032-3</strain>
    </source>
</reference>
<sequence length="220" mass="22646">MTPLPWLLRPLVAIWLCAGLGWSQTTVPVYLPGYDASDWKALRGSVIKSDESMTTYTIFCAQQTPPSCVLDDALPFLFAEGASSMSFGGAVPGDITADLRCDLVGTTAATCTGYSSLGADFHEGPFTGPTETTWTSTFSGSAVEWGVLTLTTAPTTTLTPNLDGTDIESEPKATSNPTSLADPSSPTSAASLTGKGPGNKLSLSVAFISGGAILAGILLP</sequence>
<feature type="signal peptide" evidence="2">
    <location>
        <begin position="1"/>
        <end position="23"/>
    </location>
</feature>
<name>A0AAJ0C814_9PEZI</name>
<evidence type="ECO:0000256" key="2">
    <source>
        <dbReference type="SAM" id="SignalP"/>
    </source>
</evidence>
<organism evidence="3 4">
    <name type="scientific">Phialemonium atrogriseum</name>
    <dbReference type="NCBI Taxonomy" id="1093897"/>
    <lineage>
        <taxon>Eukaryota</taxon>
        <taxon>Fungi</taxon>
        <taxon>Dikarya</taxon>
        <taxon>Ascomycota</taxon>
        <taxon>Pezizomycotina</taxon>
        <taxon>Sordariomycetes</taxon>
        <taxon>Sordariomycetidae</taxon>
        <taxon>Cephalothecales</taxon>
        <taxon>Cephalothecaceae</taxon>
        <taxon>Phialemonium</taxon>
    </lineage>
</organism>
<evidence type="ECO:0000313" key="4">
    <source>
        <dbReference type="Proteomes" id="UP001244011"/>
    </source>
</evidence>
<dbReference type="PANTHER" id="PTHR40640:SF1">
    <property type="entry name" value="ANCHORED GLYCOPROTEIN, PUTATIVE (AFU_ORTHOLOGUE AFUA_8G04860)-RELATED"/>
    <property type="match status" value="1"/>
</dbReference>